<comment type="function">
    <text evidence="4">Flagellin is the subunit protein which polymerizes to form the filaments of bacterial flagella.</text>
</comment>
<dbReference type="EMBL" id="CP000747">
    <property type="protein sequence ID" value="ACG77801.1"/>
    <property type="molecule type" value="Genomic_DNA"/>
</dbReference>
<proteinExistence type="inferred from homology"/>
<protein>
    <recommendedName>
        <fullName evidence="4">Flagellin</fullName>
    </recommendedName>
</protein>
<dbReference type="KEGG" id="pzu:PHZ_c1387"/>
<evidence type="ECO:0000256" key="2">
    <source>
        <dbReference type="ARBA" id="ARBA00011829"/>
    </source>
</evidence>
<dbReference type="Pfam" id="PF00700">
    <property type="entry name" value="Flagellin_C"/>
    <property type="match status" value="1"/>
</dbReference>
<comment type="similarity">
    <text evidence="1 4">Belongs to the bacterial flagellin family.</text>
</comment>
<dbReference type="OrthoDB" id="7328309at2"/>
<feature type="domain" description="Flagellin C-terminal" evidence="6">
    <location>
        <begin position="192"/>
        <end position="275"/>
    </location>
</feature>
<dbReference type="AlphaFoldDB" id="B4R9N7"/>
<dbReference type="Pfam" id="PF00669">
    <property type="entry name" value="Flagellin_N"/>
    <property type="match status" value="1"/>
</dbReference>
<evidence type="ECO:0000313" key="8">
    <source>
        <dbReference type="Proteomes" id="UP000001868"/>
    </source>
</evidence>
<gene>
    <name evidence="7" type="primary">fljL</name>
    <name evidence="7" type="ordered locus">PHZ_c1387</name>
</gene>
<evidence type="ECO:0000259" key="5">
    <source>
        <dbReference type="Pfam" id="PF00669"/>
    </source>
</evidence>
<dbReference type="GO" id="GO:0005576">
    <property type="term" value="C:extracellular region"/>
    <property type="evidence" value="ECO:0007669"/>
    <property type="project" value="UniProtKB-SubCell"/>
</dbReference>
<keyword evidence="4" id="KW-0964">Secreted</keyword>
<dbReference type="PANTHER" id="PTHR42792:SF2">
    <property type="entry name" value="FLAGELLIN"/>
    <property type="match status" value="1"/>
</dbReference>
<dbReference type="InterPro" id="IPR001492">
    <property type="entry name" value="Flagellin"/>
</dbReference>
<evidence type="ECO:0000256" key="4">
    <source>
        <dbReference type="RuleBase" id="RU362073"/>
    </source>
</evidence>
<dbReference type="InterPro" id="IPR046358">
    <property type="entry name" value="Flagellin_C"/>
</dbReference>
<accession>B4R9N7</accession>
<dbReference type="InterPro" id="IPR001029">
    <property type="entry name" value="Flagellin_N"/>
</dbReference>
<feature type="domain" description="Flagellin N-terminal" evidence="5">
    <location>
        <begin position="5"/>
        <end position="141"/>
    </location>
</feature>
<evidence type="ECO:0000256" key="1">
    <source>
        <dbReference type="ARBA" id="ARBA00005709"/>
    </source>
</evidence>
<keyword evidence="7" id="KW-0282">Flagellum</keyword>
<evidence type="ECO:0000313" key="7">
    <source>
        <dbReference type="EMBL" id="ACG77801.1"/>
    </source>
</evidence>
<comment type="subcellular location">
    <subcellularLocation>
        <location evidence="4">Secreted</location>
    </subcellularLocation>
    <subcellularLocation>
        <location evidence="4">Bacterial flagellum</location>
    </subcellularLocation>
</comment>
<reference evidence="7 8" key="1">
    <citation type="journal article" date="2008" name="BMC Genomics">
        <title>Complete genome of Phenylobacterium zucineum - a novel facultative intracellular bacterium isolated from human erythroleukemia cell line K562.</title>
        <authorList>
            <person name="Luo Y."/>
            <person name="Xu X."/>
            <person name="Ding Z."/>
            <person name="Liu Z."/>
            <person name="Zhang B."/>
            <person name="Yan Z."/>
            <person name="Sun J."/>
            <person name="Hu S."/>
            <person name="Hu X."/>
        </authorList>
    </citation>
    <scope>NUCLEOTIDE SEQUENCE [LARGE SCALE GENOMIC DNA]</scope>
    <source>
        <strain evidence="7 8">HLK1</strain>
    </source>
</reference>
<dbReference type="GO" id="GO:0009288">
    <property type="term" value="C:bacterial-type flagellum"/>
    <property type="evidence" value="ECO:0007669"/>
    <property type="project" value="UniProtKB-SubCell"/>
</dbReference>
<dbReference type="RefSeq" id="WP_012521945.1">
    <property type="nucleotide sequence ID" value="NC_011144.1"/>
</dbReference>
<name>B4R9N7_PHEZH</name>
<comment type="subunit">
    <text evidence="2">In C.crescentus, the flagellar filament is composed of multiple flagellins of 29 kDa; 27 kDa and 25 kDa.</text>
</comment>
<dbReference type="eggNOG" id="COG1344">
    <property type="taxonomic scope" value="Bacteria"/>
</dbReference>
<dbReference type="HOGENOM" id="CLU_011142_1_0_5"/>
<keyword evidence="7" id="KW-0966">Cell projection</keyword>
<dbReference type="SUPFAM" id="SSF64518">
    <property type="entry name" value="Phase 1 flagellin"/>
    <property type="match status" value="1"/>
</dbReference>
<evidence type="ECO:0000256" key="3">
    <source>
        <dbReference type="ARBA" id="ARBA00023143"/>
    </source>
</evidence>
<keyword evidence="8" id="KW-1185">Reference proteome</keyword>
<dbReference type="Gene3D" id="1.20.1330.10">
    <property type="entry name" value="f41 fragment of flagellin, N-terminal domain"/>
    <property type="match status" value="1"/>
</dbReference>
<dbReference type="GO" id="GO:0005198">
    <property type="term" value="F:structural molecule activity"/>
    <property type="evidence" value="ECO:0007669"/>
    <property type="project" value="UniProtKB-UniRule"/>
</dbReference>
<keyword evidence="7" id="KW-0969">Cilium</keyword>
<sequence length="278" mass="28988">MAISVHTNKSALIALQNLNKTNDQLSDVQNRINTGLKISNAKDNAAIWAIAQGQRADIGALGAVRMSLERAHSIAEVSMAAGESVSDLMVQLKEKVVAAMDTSLDASSRTALDSDFKALLRQISQVVQNAEFDGANLLDGSLGASIQFLANADANSKITLSTQNLSLGGSIISVAATASISTVTLATNVLTQLNTSLTQVNQALGNLGSQGKQIDAHLDFVSKLTDVLEMGVGNLVDADLAKESARLQALQVQQQLGAQALSIANAAPQVILQLFRGG</sequence>
<dbReference type="STRING" id="450851.PHZ_c1387"/>
<dbReference type="PANTHER" id="PTHR42792">
    <property type="entry name" value="FLAGELLIN"/>
    <property type="match status" value="1"/>
</dbReference>
<organism evidence="7 8">
    <name type="scientific">Phenylobacterium zucineum (strain HLK1)</name>
    <dbReference type="NCBI Taxonomy" id="450851"/>
    <lineage>
        <taxon>Bacteria</taxon>
        <taxon>Pseudomonadati</taxon>
        <taxon>Pseudomonadota</taxon>
        <taxon>Alphaproteobacteria</taxon>
        <taxon>Caulobacterales</taxon>
        <taxon>Caulobacteraceae</taxon>
        <taxon>Phenylobacterium</taxon>
    </lineage>
</organism>
<evidence type="ECO:0000259" key="6">
    <source>
        <dbReference type="Pfam" id="PF00700"/>
    </source>
</evidence>
<dbReference type="Proteomes" id="UP000001868">
    <property type="component" value="Chromosome"/>
</dbReference>
<keyword evidence="3 4" id="KW-0975">Bacterial flagellum</keyword>